<evidence type="ECO:0000313" key="3">
    <source>
        <dbReference type="Proteomes" id="UP000808914"/>
    </source>
</evidence>
<dbReference type="SUPFAM" id="SSF56524">
    <property type="entry name" value="Oxidoreductase molybdopterin-binding domain"/>
    <property type="match status" value="1"/>
</dbReference>
<name>A0ABS2PX19_9BACL</name>
<evidence type="ECO:0000313" key="2">
    <source>
        <dbReference type="EMBL" id="MBM7644582.1"/>
    </source>
</evidence>
<evidence type="ECO:0000256" key="1">
    <source>
        <dbReference type="SAM" id="MobiDB-lite"/>
    </source>
</evidence>
<feature type="region of interest" description="Disordered" evidence="1">
    <location>
        <begin position="1"/>
        <end position="21"/>
    </location>
</feature>
<dbReference type="RefSeq" id="WP_239549060.1">
    <property type="nucleotide sequence ID" value="NZ_JAFBER010000003.1"/>
</dbReference>
<reference evidence="2 3" key="1">
    <citation type="submission" date="2021-01" db="EMBL/GenBank/DDBJ databases">
        <title>Genomic Encyclopedia of Type Strains, Phase IV (KMG-IV): sequencing the most valuable type-strain genomes for metagenomic binning, comparative biology and taxonomic classification.</title>
        <authorList>
            <person name="Goeker M."/>
        </authorList>
    </citation>
    <scope>NUCLEOTIDE SEQUENCE [LARGE SCALE GENOMIC DNA]</scope>
    <source>
        <strain evidence="2 3">DSM 28236</strain>
    </source>
</reference>
<organism evidence="2 3">
    <name type="scientific">Scopulibacillus daqui</name>
    <dbReference type="NCBI Taxonomy" id="1469162"/>
    <lineage>
        <taxon>Bacteria</taxon>
        <taxon>Bacillati</taxon>
        <taxon>Bacillota</taxon>
        <taxon>Bacilli</taxon>
        <taxon>Bacillales</taxon>
        <taxon>Sporolactobacillaceae</taxon>
        <taxon>Scopulibacillus</taxon>
    </lineage>
</organism>
<dbReference type="EMBL" id="JAFBER010000003">
    <property type="protein sequence ID" value="MBM7644582.1"/>
    <property type="molecule type" value="Genomic_DNA"/>
</dbReference>
<keyword evidence="3" id="KW-1185">Reference proteome</keyword>
<proteinExistence type="predicted"/>
<dbReference type="InterPro" id="IPR036374">
    <property type="entry name" value="OxRdtase_Mopterin-bd_sf"/>
</dbReference>
<sequence>MSQSIKTPNIEKKPSSLRYYQEGPPKSIDLNTWRLSVTGYVKNELKLTYNGYFRFTAS</sequence>
<comment type="caution">
    <text evidence="2">The sequence shown here is derived from an EMBL/GenBank/DDBJ whole genome shotgun (WGS) entry which is preliminary data.</text>
</comment>
<protein>
    <submittedName>
        <fullName evidence="2">DMSO/TMAO reductase YedYZ molybdopterin-dependent catalytic subunit</fullName>
    </submittedName>
</protein>
<accession>A0ABS2PX19</accession>
<dbReference type="Proteomes" id="UP000808914">
    <property type="component" value="Unassembled WGS sequence"/>
</dbReference>
<gene>
    <name evidence="2" type="ORF">JOD45_000775</name>
</gene>